<evidence type="ECO:0000313" key="1">
    <source>
        <dbReference type="EMBL" id="MUP37617.1"/>
    </source>
</evidence>
<name>A0A7M4D4N8_9BACT</name>
<dbReference type="OrthoDB" id="1115935at2"/>
<evidence type="ECO:0000313" key="3">
    <source>
        <dbReference type="Proteomes" id="UP000285951"/>
    </source>
</evidence>
<dbReference type="Proteomes" id="UP000462449">
    <property type="component" value="Unassembled WGS sequence"/>
</dbReference>
<sequence length="374" mass="43870">MHKSKIKFIILSFFFTLIYSCTEKFYPEIDADISILVVDGKITNKPGPYEVRLFRTVDLRRVDTLKPEKGAIIMINDDLGNSEILWETSPGVYRTQNSNFQGQIGRSYWIEIQTNSGEKYESNPETIQPEIIIKSIYGEEKKLLLEDASTVNAAKLYIDASDPTNQSSYVRWEYRESWEWRNPYFEPKTANPSKICYPFLRSDNVFVFDGSGQKIKEFKHLPTSYITENEVKLNYEYFINVAMYSVNFENYEFWRNIKESIQQNGGLYNVIPANTIGNVYACDSKATVLGYFEASSVNTMTAKFSTQDFQMKFIDFPQDCKDIEMRFRDWHPDESKFHILKDYFEGEVHVFIVRYNYCYDCSVKYSPTKPSFWP</sequence>
<dbReference type="PROSITE" id="PS51257">
    <property type="entry name" value="PROKAR_LIPOPROTEIN"/>
    <property type="match status" value="1"/>
</dbReference>
<evidence type="ECO:0000313" key="2">
    <source>
        <dbReference type="EMBL" id="MVB06822.1"/>
    </source>
</evidence>
<proteinExistence type="predicted"/>
<dbReference type="EMBL" id="WOTW01000013">
    <property type="protein sequence ID" value="MUP37617.1"/>
    <property type="molecule type" value="Genomic_DNA"/>
</dbReference>
<comment type="caution">
    <text evidence="1">The sequence shown here is derived from an EMBL/GenBank/DDBJ whole genome shotgun (WGS) entry which is preliminary data.</text>
</comment>
<keyword evidence="3" id="KW-1185">Reference proteome</keyword>
<dbReference type="RefSeq" id="WP_156195359.1">
    <property type="nucleotide sequence ID" value="NZ_QTZN02000013.1"/>
</dbReference>
<protein>
    <submittedName>
        <fullName evidence="1">DUF4249 family protein</fullName>
    </submittedName>
</protein>
<dbReference type="AlphaFoldDB" id="A0A7M4D4N8"/>
<dbReference type="EMBL" id="QTZN02000013">
    <property type="protein sequence ID" value="MVB06822.1"/>
    <property type="molecule type" value="Genomic_DNA"/>
</dbReference>
<reference evidence="2 3" key="1">
    <citation type="submission" date="2019-11" db="EMBL/GenBank/DDBJ databases">
        <title>Draft genome sequence of Labilibaculum sp. strain SYP isolated from Black Sea.</title>
        <authorList>
            <person name="Yadav S."/>
            <person name="Villanueva L."/>
        </authorList>
    </citation>
    <scope>NUCLEOTIDE SEQUENCE [LARGE SCALE GENOMIC DNA]</scope>
    <source>
        <strain evidence="2 3">44</strain>
    </source>
</reference>
<reference evidence="1 4" key="2">
    <citation type="submission" date="2019-12" db="EMBL/GenBank/DDBJ databases">
        <title>Draft genome sequence of Labilibaculum sp. strain 44 isolated from deep waters of Black Sea.</title>
        <authorList>
            <person name="Yadav S."/>
            <person name="Villanueva L."/>
        </authorList>
    </citation>
    <scope>NUCLEOTIDE SEQUENCE [LARGE SCALE GENOMIC DNA]</scope>
    <source>
        <strain evidence="1 4">44</strain>
    </source>
</reference>
<dbReference type="InterPro" id="IPR025345">
    <property type="entry name" value="DUF4249"/>
</dbReference>
<dbReference type="Proteomes" id="UP000285951">
    <property type="component" value="Unassembled WGS sequence"/>
</dbReference>
<organism evidence="1 4">
    <name type="scientific">Labilibaculum euxinus</name>
    <dbReference type="NCBI Taxonomy" id="2686357"/>
    <lineage>
        <taxon>Bacteria</taxon>
        <taxon>Pseudomonadati</taxon>
        <taxon>Bacteroidota</taxon>
        <taxon>Bacteroidia</taxon>
        <taxon>Marinilabiliales</taxon>
        <taxon>Marinifilaceae</taxon>
        <taxon>Labilibaculum</taxon>
    </lineage>
</organism>
<accession>A0A7M4D4N8</accession>
<evidence type="ECO:0000313" key="4">
    <source>
        <dbReference type="Proteomes" id="UP000462449"/>
    </source>
</evidence>
<dbReference type="Pfam" id="PF14054">
    <property type="entry name" value="DUF4249"/>
    <property type="match status" value="1"/>
</dbReference>
<gene>
    <name evidence="2" type="ORF">DWB62_007290</name>
    <name evidence="1" type="ORF">GNY23_07290</name>
</gene>